<dbReference type="NCBIfam" id="NF011501">
    <property type="entry name" value="PRK14939.1"/>
    <property type="match status" value="1"/>
</dbReference>
<keyword evidence="5 10" id="KW-0067">ATP-binding</keyword>
<dbReference type="Gene3D" id="3.30.565.10">
    <property type="entry name" value="Histidine kinase-like ATPase, C-terminal domain"/>
    <property type="match status" value="1"/>
</dbReference>
<keyword evidence="4 10" id="KW-0547">Nucleotide-binding</keyword>
<dbReference type="Pfam" id="PF00986">
    <property type="entry name" value="DNA_gyraseB_C"/>
    <property type="match status" value="1"/>
</dbReference>
<dbReference type="InterPro" id="IPR000565">
    <property type="entry name" value="Topo_IIA_B"/>
</dbReference>
<dbReference type="InterPro" id="IPR011557">
    <property type="entry name" value="GyrB"/>
</dbReference>
<dbReference type="PROSITE" id="PS00177">
    <property type="entry name" value="TOPOISOMERASE_II"/>
    <property type="match status" value="1"/>
</dbReference>
<dbReference type="Pfam" id="PF02518">
    <property type="entry name" value="HATPase_c"/>
    <property type="match status" value="1"/>
</dbReference>
<comment type="caution">
    <text evidence="12">The sequence shown here is derived from an EMBL/GenBank/DDBJ whole genome shotgun (WGS) entry which is preliminary data.</text>
</comment>
<keyword evidence="6 10" id="KW-0460">Magnesium</keyword>
<feature type="domain" description="Toprim" evidence="11">
    <location>
        <begin position="418"/>
        <end position="532"/>
    </location>
</feature>
<dbReference type="CDD" id="cd03366">
    <property type="entry name" value="TOPRIM_TopoIIA_GyrB"/>
    <property type="match status" value="1"/>
</dbReference>
<feature type="binding site" evidence="10">
    <location>
        <position position="497"/>
    </location>
    <ligand>
        <name>Mg(2+)</name>
        <dbReference type="ChEBI" id="CHEBI:18420"/>
        <label>2</label>
    </ligand>
</feature>
<keyword evidence="9 10" id="KW-0413">Isomerase</keyword>
<dbReference type="PROSITE" id="PS50880">
    <property type="entry name" value="TOPRIM"/>
    <property type="match status" value="1"/>
</dbReference>
<evidence type="ECO:0000256" key="5">
    <source>
        <dbReference type="ARBA" id="ARBA00022840"/>
    </source>
</evidence>
<dbReference type="PRINTS" id="PR01159">
    <property type="entry name" value="DNAGYRASEB"/>
</dbReference>
<dbReference type="InterPro" id="IPR002288">
    <property type="entry name" value="DNA_gyrase_B_C"/>
</dbReference>
<accession>A0ABR8PY38</accession>
<evidence type="ECO:0000256" key="7">
    <source>
        <dbReference type="ARBA" id="ARBA00023029"/>
    </source>
</evidence>
<dbReference type="RefSeq" id="WP_143318233.1">
    <property type="nucleotide sequence ID" value="NZ_JACSRA010000035.1"/>
</dbReference>
<comment type="catalytic activity">
    <reaction evidence="1 10">
        <text>ATP-dependent breakage, passage and rejoining of double-stranded DNA.</text>
        <dbReference type="EC" id="5.6.2.2"/>
    </reaction>
</comment>
<evidence type="ECO:0000259" key="11">
    <source>
        <dbReference type="PROSITE" id="PS50880"/>
    </source>
</evidence>
<dbReference type="InterPro" id="IPR020568">
    <property type="entry name" value="Ribosomal_Su5_D2-typ_SF"/>
</dbReference>
<comment type="subcellular location">
    <subcellularLocation>
        <location evidence="10">Cytoplasm</location>
    </subcellularLocation>
</comment>
<dbReference type="Gene3D" id="3.30.230.10">
    <property type="match status" value="1"/>
</dbReference>
<comment type="similarity">
    <text evidence="2 10">Belongs to the type II topoisomerase GyrB family.</text>
</comment>
<dbReference type="Pfam" id="PF00204">
    <property type="entry name" value="DNA_gyraseB"/>
    <property type="match status" value="1"/>
</dbReference>
<dbReference type="EMBL" id="JACSRA010000035">
    <property type="protein sequence ID" value="MBD7913081.1"/>
    <property type="molecule type" value="Genomic_DNA"/>
</dbReference>
<dbReference type="InterPro" id="IPR013759">
    <property type="entry name" value="Topo_IIA_B_C"/>
</dbReference>
<gene>
    <name evidence="10 12" type="primary">gyrB</name>
    <name evidence="12" type="ORF">H9661_17145</name>
</gene>
<evidence type="ECO:0000256" key="4">
    <source>
        <dbReference type="ARBA" id="ARBA00022741"/>
    </source>
</evidence>
<dbReference type="Proteomes" id="UP000627781">
    <property type="component" value="Unassembled WGS sequence"/>
</dbReference>
<keyword evidence="3 10" id="KW-0479">Metal-binding</keyword>
<comment type="subunit">
    <text evidence="10">Heterotetramer, composed of two GyrA and two GyrB chains. In the heterotetramer, GyrA contains the active site tyrosine that forms a transient covalent intermediate with DNA, while GyrB binds cofactors and catalyzes ATP hydrolysis.</text>
</comment>
<dbReference type="HAMAP" id="MF_01898">
    <property type="entry name" value="GyrB"/>
    <property type="match status" value="1"/>
</dbReference>
<dbReference type="SMART" id="SM00433">
    <property type="entry name" value="TOP2c"/>
    <property type="match status" value="1"/>
</dbReference>
<feature type="binding site" evidence="10">
    <location>
        <position position="497"/>
    </location>
    <ligand>
        <name>Mg(2+)</name>
        <dbReference type="ChEBI" id="CHEBI:18420"/>
        <label>1</label>
        <note>catalytic</note>
    </ligand>
</feature>
<keyword evidence="10" id="KW-0963">Cytoplasm</keyword>
<name>A0ABR8PY38_9CLOT</name>
<dbReference type="PRINTS" id="PR00418">
    <property type="entry name" value="TPI2FAMILY"/>
</dbReference>
<protein>
    <recommendedName>
        <fullName evidence="10">DNA gyrase subunit B</fullName>
        <ecNumber evidence="10">5.6.2.2</ecNumber>
    </recommendedName>
</protein>
<comment type="miscellaneous">
    <text evidence="10">Few gyrases are as efficient as E.coli at forming negative supercoils. Not all organisms have 2 type II topoisomerases; in organisms with a single type II topoisomerase this enzyme also has to decatenate newly replicated chromosomes.</text>
</comment>
<dbReference type="EC" id="5.6.2.2" evidence="10"/>
<feature type="binding site" evidence="10">
    <location>
        <position position="424"/>
    </location>
    <ligand>
        <name>Mg(2+)</name>
        <dbReference type="ChEBI" id="CHEBI:18420"/>
        <label>1</label>
        <note>catalytic</note>
    </ligand>
</feature>
<evidence type="ECO:0000256" key="8">
    <source>
        <dbReference type="ARBA" id="ARBA00023125"/>
    </source>
</evidence>
<dbReference type="InterPro" id="IPR003594">
    <property type="entry name" value="HATPase_dom"/>
</dbReference>
<evidence type="ECO:0000256" key="3">
    <source>
        <dbReference type="ARBA" id="ARBA00022723"/>
    </source>
</evidence>
<feature type="site" description="Interaction with DNA" evidence="10">
    <location>
        <position position="449"/>
    </location>
</feature>
<dbReference type="NCBIfam" id="NF004189">
    <property type="entry name" value="PRK05644.1"/>
    <property type="match status" value="1"/>
</dbReference>
<feature type="site" description="Interaction with DNA" evidence="10">
    <location>
        <position position="452"/>
    </location>
</feature>
<dbReference type="InterPro" id="IPR018522">
    <property type="entry name" value="TopoIIA_CS"/>
</dbReference>
<dbReference type="PANTHER" id="PTHR45866:SF1">
    <property type="entry name" value="DNA GYRASE SUBUNIT B, MITOCHONDRIAL"/>
    <property type="match status" value="1"/>
</dbReference>
<keyword evidence="8" id="KW-0238">DNA-binding</keyword>
<dbReference type="InterPro" id="IPR036890">
    <property type="entry name" value="HATPase_C_sf"/>
</dbReference>
<comment type="cofactor">
    <cofactor evidence="10">
        <name>Mg(2+)</name>
        <dbReference type="ChEBI" id="CHEBI:18420"/>
    </cofactor>
    <cofactor evidence="10">
        <name>Mn(2+)</name>
        <dbReference type="ChEBI" id="CHEBI:29035"/>
    </cofactor>
    <cofactor evidence="10">
        <name>Ca(2+)</name>
        <dbReference type="ChEBI" id="CHEBI:29108"/>
    </cofactor>
    <text evidence="10">Binds two Mg(2+) per subunit. The magnesium ions form salt bridges with both the protein and the DNA. Can also accept other divalent metal cations, such as Mn(2+) or Ca(2+).</text>
</comment>
<dbReference type="NCBIfam" id="TIGR01059">
    <property type="entry name" value="gyrB"/>
    <property type="match status" value="1"/>
</dbReference>
<dbReference type="SUPFAM" id="SSF56719">
    <property type="entry name" value="Type II DNA topoisomerase"/>
    <property type="match status" value="1"/>
</dbReference>
<evidence type="ECO:0000313" key="12">
    <source>
        <dbReference type="EMBL" id="MBD7913081.1"/>
    </source>
</evidence>
<dbReference type="PANTHER" id="PTHR45866">
    <property type="entry name" value="DNA GYRASE/TOPOISOMERASE SUBUNIT B"/>
    <property type="match status" value="1"/>
</dbReference>
<evidence type="ECO:0000256" key="6">
    <source>
        <dbReference type="ARBA" id="ARBA00022842"/>
    </source>
</evidence>
<dbReference type="CDD" id="cd00822">
    <property type="entry name" value="TopoII_Trans_DNA_gyrase"/>
    <property type="match status" value="1"/>
</dbReference>
<reference evidence="12 13" key="1">
    <citation type="submission" date="2020-08" db="EMBL/GenBank/DDBJ databases">
        <title>A Genomic Blueprint of the Chicken Gut Microbiome.</title>
        <authorList>
            <person name="Gilroy R."/>
            <person name="Ravi A."/>
            <person name="Getino M."/>
            <person name="Pursley I."/>
            <person name="Horton D.L."/>
            <person name="Alikhan N.-F."/>
            <person name="Baker D."/>
            <person name="Gharbi K."/>
            <person name="Hall N."/>
            <person name="Watson M."/>
            <person name="Adriaenssens E.M."/>
            <person name="Foster-Nyarko E."/>
            <person name="Jarju S."/>
            <person name="Secka A."/>
            <person name="Antonio M."/>
            <person name="Oren A."/>
            <person name="Chaudhuri R."/>
            <person name="La Ragione R.M."/>
            <person name="Hildebrand F."/>
            <person name="Pallen M.J."/>
        </authorList>
    </citation>
    <scope>NUCLEOTIDE SEQUENCE [LARGE SCALE GENOMIC DNA]</scope>
    <source>
        <strain evidence="12 13">Sa3CVN1</strain>
    </source>
</reference>
<evidence type="ECO:0000256" key="10">
    <source>
        <dbReference type="HAMAP-Rule" id="MF_01898"/>
    </source>
</evidence>
<dbReference type="InterPro" id="IPR013760">
    <property type="entry name" value="Topo_IIA-like_dom_sf"/>
</dbReference>
<evidence type="ECO:0000256" key="1">
    <source>
        <dbReference type="ARBA" id="ARBA00000185"/>
    </source>
</evidence>
<dbReference type="SUPFAM" id="SSF54211">
    <property type="entry name" value="Ribosomal protein S5 domain 2-like"/>
    <property type="match status" value="1"/>
</dbReference>
<evidence type="ECO:0000313" key="13">
    <source>
        <dbReference type="Proteomes" id="UP000627781"/>
    </source>
</evidence>
<dbReference type="Gene3D" id="3.40.50.670">
    <property type="match status" value="1"/>
</dbReference>
<sequence>MEQNKQNYDESQIQVLEGLEAVRKRPGMYIGSTSSRGLHHLVYEIVDNSIDEALAGFCKNIKVVINEDNSIQVEDDGRGMPVGMHPKMQKPTVEVIMTILHAGGKFGGGGYKVSGGLHGVGASVVNALSKKCIVTVKREGHLWQQEYECGKVISDLNIVGDTDETGTIVYFKPDDDIFDEIVYEFEVLSQRLRELAFLNKGINITLIDKRDDKEEVFHYEGGIRSFVSYLNRNKEALHKDPIYVEGLKDGISVEVSLQYNDGYNENIFSFANNIDTIEGGTHLVGFKTALTRVLNDYAKKFGHLKENDKNLSGDDIREGLTAVISVKIGEPQFEGQTKTKLGNSEVRGIVDSIVGEGVGIFLEENPAVSKIIIDKALMAARARDAARKARELTRKSVLERSALPGKLADCSSKDPRECEIYIVEGDSAGGSAKQGRNRKFQAILPLRGKILNVEKQRLDRILNADTIRSMITAFGAGIGTDFDIEKIRYNRIIIMTDADVDGAHIRTLLLTFFYRYMRDLIEGGHVYIAQPPLYKVNKNKKEAYAYSDQELDKLLEEFGGKDSSTSIQRYKGLGEMNAEQLWDTTMDPEKRILLKATVEDAMAADEIFTILMGDKVEPRREFIQQNAKKVSNLDI</sequence>
<evidence type="ECO:0000256" key="9">
    <source>
        <dbReference type="ARBA" id="ARBA00023235"/>
    </source>
</evidence>
<dbReference type="CDD" id="cd16928">
    <property type="entry name" value="HATPase_GyrB-like"/>
    <property type="match status" value="1"/>
</dbReference>
<comment type="function">
    <text evidence="10">A type II topoisomerase that negatively supercoils closed circular double-stranded (ds) DNA in an ATP-dependent manner to modulate DNA topology and maintain chromosomes in an underwound state. Negative supercoiling favors strand separation, and DNA replication, transcription, recombination and repair, all of which involve strand separation. Also able to catalyze the interconversion of other topological isomers of dsDNA rings, including catenanes and knotted rings. Type II topoisomerases break and join 2 DNA strands simultaneously in an ATP-dependent manner.</text>
</comment>
<keyword evidence="7 10" id="KW-0799">Topoisomerase</keyword>
<evidence type="ECO:0000256" key="2">
    <source>
        <dbReference type="ARBA" id="ARBA00010708"/>
    </source>
</evidence>
<feature type="binding site" evidence="10">
    <location>
        <position position="499"/>
    </location>
    <ligand>
        <name>Mg(2+)</name>
        <dbReference type="ChEBI" id="CHEBI:18420"/>
        <label>2</label>
    </ligand>
</feature>
<dbReference type="InterPro" id="IPR001241">
    <property type="entry name" value="Topo_IIA"/>
</dbReference>
<dbReference type="SUPFAM" id="SSF55874">
    <property type="entry name" value="ATPase domain of HSP90 chaperone/DNA topoisomerase II/histidine kinase"/>
    <property type="match status" value="1"/>
</dbReference>
<dbReference type="InterPro" id="IPR006171">
    <property type="entry name" value="TOPRIM_dom"/>
</dbReference>
<organism evidence="12 13">
    <name type="scientific">Clostridium cibarium</name>
    <dbReference type="NCBI Taxonomy" id="2762247"/>
    <lineage>
        <taxon>Bacteria</taxon>
        <taxon>Bacillati</taxon>
        <taxon>Bacillota</taxon>
        <taxon>Clostridia</taxon>
        <taxon>Eubacteriales</taxon>
        <taxon>Clostridiaceae</taxon>
        <taxon>Clostridium</taxon>
    </lineage>
</organism>
<dbReference type="Pfam" id="PF01751">
    <property type="entry name" value="Toprim"/>
    <property type="match status" value="1"/>
</dbReference>
<dbReference type="InterPro" id="IPR013506">
    <property type="entry name" value="Topo_IIA_bsu_dom2"/>
</dbReference>
<keyword evidence="13" id="KW-1185">Reference proteome</keyword>
<proteinExistence type="inferred from homology"/>
<dbReference type="InterPro" id="IPR014721">
    <property type="entry name" value="Ribsml_uS5_D2-typ_fold_subgr"/>
</dbReference>
<dbReference type="InterPro" id="IPR034160">
    <property type="entry name" value="TOPRIM_GyrB"/>
</dbReference>
<dbReference type="SMART" id="SM00387">
    <property type="entry name" value="HATPase_c"/>
    <property type="match status" value="1"/>
</dbReference>